<sequence>MDDELPPLARDSASPPRRLMHAPDLGPAPSVPDVDANIGRKDLRYDALVEAVRRQNWACAKRKKRKALPVKRSTEDVESQSTAFSTSTGIQIAQIKKCCEFIDQTFGDGDGEISLPELEAAFRRMRRERAAVRLRERGRALGRRLAVLLRRRGHDCVSFVKCVDAGSKDGKLTPVELERGIKKYVDEDKQMVSSGALGAAGSADLGLDSTSRAVIAQHRREMRDRIKDDAAALIALEQSAVLDDSFGVSDATTQNLKGKITFSGQDITDLIRFLDPNADGDVSATELQAGLDLAKAPPPQQSFCDDSFVLMNKFEASMKKKAQTVVRLFHEIDADRSGKLDIRELGVALDALAGPSARERALKKLAEKRERQERERQRKEEADRLAREARKAKAEAAGAPRVLGRIDAILKQKDLRIIDLFSASGFDTSGDGLLSAEEMRGALAKAGLKLNRIEARALIEYLDDDNSGEIDAKELENALRQWRRDFSEEHAHPKPHEMSKNHALMAAKAARARLHEKSLREPADGFDPIALCFSYDWLPTLDTFLAKRTGPQDGHARRAVAREALRIKRERRAAALEASVTGGGGAG</sequence>
<keyword evidence="1" id="KW-0479">Metal-binding</keyword>
<reference evidence="7" key="2">
    <citation type="submission" date="2021-11" db="EMBL/GenBank/DDBJ databases">
        <authorList>
            <consortium name="Genoscope - CEA"/>
            <person name="William W."/>
        </authorList>
    </citation>
    <scope>NUCLEOTIDE SEQUENCE</scope>
</reference>
<evidence type="ECO:0000313" key="8">
    <source>
        <dbReference type="Proteomes" id="UP000789595"/>
    </source>
</evidence>
<dbReference type="GO" id="GO:0005509">
    <property type="term" value="F:calcium ion binding"/>
    <property type="evidence" value="ECO:0007669"/>
    <property type="project" value="InterPro"/>
</dbReference>
<dbReference type="Pfam" id="PF13202">
    <property type="entry name" value="EF-hand_5"/>
    <property type="match status" value="1"/>
</dbReference>
<dbReference type="CDD" id="cd00051">
    <property type="entry name" value="EFh"/>
    <property type="match status" value="1"/>
</dbReference>
<dbReference type="AlphaFoldDB" id="A0A7S3ZUG2"/>
<reference evidence="6" key="1">
    <citation type="submission" date="2021-01" db="EMBL/GenBank/DDBJ databases">
        <authorList>
            <person name="Corre E."/>
            <person name="Pelletier E."/>
            <person name="Niang G."/>
            <person name="Scheremetjew M."/>
            <person name="Finn R."/>
            <person name="Kale V."/>
            <person name="Holt S."/>
            <person name="Cochrane G."/>
            <person name="Meng A."/>
            <person name="Brown T."/>
            <person name="Cohen L."/>
        </authorList>
    </citation>
    <scope>NUCLEOTIDE SEQUENCE</scope>
    <source>
        <strain evidence="6">CCMP1756</strain>
    </source>
</reference>
<dbReference type="PANTHER" id="PTHR34524:SF6">
    <property type="entry name" value="CALCYPHOSINE LIKE"/>
    <property type="match status" value="1"/>
</dbReference>
<evidence type="ECO:0000313" key="7">
    <source>
        <dbReference type="EMBL" id="CAH0375077.1"/>
    </source>
</evidence>
<feature type="domain" description="EF-hand" evidence="5">
    <location>
        <begin position="262"/>
        <end position="297"/>
    </location>
</feature>
<feature type="domain" description="EF-hand" evidence="5">
    <location>
        <begin position="320"/>
        <end position="355"/>
    </location>
</feature>
<dbReference type="PROSITE" id="PS00018">
    <property type="entry name" value="EF_HAND_1"/>
    <property type="match status" value="4"/>
</dbReference>
<dbReference type="OrthoDB" id="120976at2759"/>
<dbReference type="PROSITE" id="PS50222">
    <property type="entry name" value="EF_HAND_2"/>
    <property type="match status" value="4"/>
</dbReference>
<keyword evidence="8" id="KW-1185">Reference proteome</keyword>
<dbReference type="Pfam" id="PF13833">
    <property type="entry name" value="EF-hand_8"/>
    <property type="match status" value="1"/>
</dbReference>
<dbReference type="EMBL" id="HBIW01011359">
    <property type="protein sequence ID" value="CAE0694283.1"/>
    <property type="molecule type" value="Transcribed_RNA"/>
</dbReference>
<dbReference type="InterPro" id="IPR051581">
    <property type="entry name" value="Ca-bind"/>
</dbReference>
<evidence type="ECO:0000256" key="4">
    <source>
        <dbReference type="SAM" id="MobiDB-lite"/>
    </source>
</evidence>
<evidence type="ECO:0000256" key="2">
    <source>
        <dbReference type="ARBA" id="ARBA00022737"/>
    </source>
</evidence>
<feature type="region of interest" description="Disordered" evidence="4">
    <location>
        <begin position="366"/>
        <end position="387"/>
    </location>
</feature>
<keyword evidence="2" id="KW-0677">Repeat</keyword>
<protein>
    <recommendedName>
        <fullName evidence="5">EF-hand domain-containing protein</fullName>
    </recommendedName>
</protein>
<dbReference type="SMART" id="SM00054">
    <property type="entry name" value="EFh"/>
    <property type="match status" value="5"/>
</dbReference>
<evidence type="ECO:0000313" key="6">
    <source>
        <dbReference type="EMBL" id="CAE0694283.1"/>
    </source>
</evidence>
<evidence type="ECO:0000259" key="5">
    <source>
        <dbReference type="PROSITE" id="PS50222"/>
    </source>
</evidence>
<dbReference type="InterPro" id="IPR018247">
    <property type="entry name" value="EF_Hand_1_Ca_BS"/>
</dbReference>
<accession>A0A7S3ZUG2</accession>
<dbReference type="Gene3D" id="1.10.238.10">
    <property type="entry name" value="EF-hand"/>
    <property type="match status" value="2"/>
</dbReference>
<feature type="domain" description="EF-hand" evidence="5">
    <location>
        <begin position="450"/>
        <end position="485"/>
    </location>
</feature>
<feature type="region of interest" description="Disordered" evidence="4">
    <location>
        <begin position="1"/>
        <end position="36"/>
    </location>
</feature>
<dbReference type="EMBL" id="CAKKNE010000004">
    <property type="protein sequence ID" value="CAH0375077.1"/>
    <property type="molecule type" value="Genomic_DNA"/>
</dbReference>
<keyword evidence="3" id="KW-0106">Calcium</keyword>
<dbReference type="SUPFAM" id="SSF47473">
    <property type="entry name" value="EF-hand"/>
    <property type="match status" value="1"/>
</dbReference>
<name>A0A7S3ZUG2_9STRA</name>
<dbReference type="PANTHER" id="PTHR34524">
    <property type="entry name" value="CALCYPHOSIN"/>
    <property type="match status" value="1"/>
</dbReference>
<feature type="domain" description="EF-hand" evidence="5">
    <location>
        <begin position="426"/>
        <end position="449"/>
    </location>
</feature>
<dbReference type="InterPro" id="IPR011992">
    <property type="entry name" value="EF-hand-dom_pair"/>
</dbReference>
<evidence type="ECO:0000256" key="1">
    <source>
        <dbReference type="ARBA" id="ARBA00022723"/>
    </source>
</evidence>
<evidence type="ECO:0000256" key="3">
    <source>
        <dbReference type="ARBA" id="ARBA00022837"/>
    </source>
</evidence>
<gene>
    <name evidence="6" type="ORF">PCAL00307_LOCUS9719</name>
    <name evidence="7" type="ORF">PECAL_4P23980</name>
</gene>
<dbReference type="Proteomes" id="UP000789595">
    <property type="component" value="Unassembled WGS sequence"/>
</dbReference>
<proteinExistence type="predicted"/>
<organism evidence="6">
    <name type="scientific">Pelagomonas calceolata</name>
    <dbReference type="NCBI Taxonomy" id="35677"/>
    <lineage>
        <taxon>Eukaryota</taxon>
        <taxon>Sar</taxon>
        <taxon>Stramenopiles</taxon>
        <taxon>Ochrophyta</taxon>
        <taxon>Pelagophyceae</taxon>
        <taxon>Pelagomonadales</taxon>
        <taxon>Pelagomonadaceae</taxon>
        <taxon>Pelagomonas</taxon>
    </lineage>
</organism>
<dbReference type="InterPro" id="IPR002048">
    <property type="entry name" value="EF_hand_dom"/>
</dbReference>